<feature type="region of interest" description="Disordered" evidence="2">
    <location>
        <begin position="408"/>
        <end position="487"/>
    </location>
</feature>
<dbReference type="AlphaFoldDB" id="A0ABD1CNI7"/>
<proteinExistence type="predicted"/>
<feature type="compositionally biased region" description="Low complexity" evidence="2">
    <location>
        <begin position="448"/>
        <end position="487"/>
    </location>
</feature>
<evidence type="ECO:0000256" key="1">
    <source>
        <dbReference type="SAM" id="Coils"/>
    </source>
</evidence>
<feature type="coiled-coil region" evidence="1">
    <location>
        <begin position="142"/>
        <end position="223"/>
    </location>
</feature>
<evidence type="ECO:0000313" key="4">
    <source>
        <dbReference type="EMBL" id="KAL1377980.1"/>
    </source>
</evidence>
<feature type="compositionally biased region" description="Polar residues" evidence="2">
    <location>
        <begin position="426"/>
        <end position="439"/>
    </location>
</feature>
<dbReference type="Gene3D" id="1.10.287.1490">
    <property type="match status" value="1"/>
</dbReference>
<gene>
    <name evidence="4" type="ORF">pipiens_015888</name>
</gene>
<dbReference type="Proteomes" id="UP001562425">
    <property type="component" value="Unassembled WGS sequence"/>
</dbReference>
<keyword evidence="5" id="KW-1185">Reference proteome</keyword>
<protein>
    <submittedName>
        <fullName evidence="4">Uncharacterized protein</fullName>
    </submittedName>
</protein>
<evidence type="ECO:0000256" key="3">
    <source>
        <dbReference type="SAM" id="Phobius"/>
    </source>
</evidence>
<dbReference type="EMBL" id="JBEHCU010010600">
    <property type="protein sequence ID" value="KAL1377980.1"/>
    <property type="molecule type" value="Genomic_DNA"/>
</dbReference>
<keyword evidence="3" id="KW-0812">Transmembrane</keyword>
<keyword evidence="3" id="KW-1133">Transmembrane helix</keyword>
<evidence type="ECO:0000256" key="2">
    <source>
        <dbReference type="SAM" id="MobiDB-lite"/>
    </source>
</evidence>
<feature type="transmembrane region" description="Helical" evidence="3">
    <location>
        <begin position="87"/>
        <end position="108"/>
    </location>
</feature>
<sequence>MESVGHVTVPLRVGGKKMRKRRELDALVAHSLAKSSGKHRHIAGNGIASHDQLLSNSTDEQEDYSWQPKVRAQSRCRRKRFSCVRTCGPLVLVSCIFLSLGFMYWLYFDIRQQVSEYRIRIEQVSATSQNVPEALQKWHETSKNLEQNQTALNGKLRDIQQAMGNFSTELKQLRDTIEKKNENSQETQLNTLQSNVAKLGSSLNDAITRIQVLEENRVKSESEQKTLTKSVEDLQTLFAQIRNASSLATSLDGSAAAAANNVTEQNIANIQRELTAQIENLSKNFTGELESLRQKSTWLRTDLVKNKASIDELIENSANISSHVKSVENIWVEMKANLSTLEGGSKAIGDQLEGLQNVTNAIKVSIGSVRDECERYHGQSDTINGELGAIKVRLEKVEQKEVVSPATAATVNVTEQPPPKDPIPNKLNQLFNNNSQPTPSAVDAQKQPASATTSTATPSLPAAGNTSPTATSSNASAAAAAAVASGM</sequence>
<keyword evidence="3" id="KW-0472">Membrane</keyword>
<organism evidence="4 5">
    <name type="scientific">Culex pipiens pipiens</name>
    <name type="common">Northern house mosquito</name>
    <dbReference type="NCBI Taxonomy" id="38569"/>
    <lineage>
        <taxon>Eukaryota</taxon>
        <taxon>Metazoa</taxon>
        <taxon>Ecdysozoa</taxon>
        <taxon>Arthropoda</taxon>
        <taxon>Hexapoda</taxon>
        <taxon>Insecta</taxon>
        <taxon>Pterygota</taxon>
        <taxon>Neoptera</taxon>
        <taxon>Endopterygota</taxon>
        <taxon>Diptera</taxon>
        <taxon>Nematocera</taxon>
        <taxon>Culicoidea</taxon>
        <taxon>Culicidae</taxon>
        <taxon>Culicinae</taxon>
        <taxon>Culicini</taxon>
        <taxon>Culex</taxon>
        <taxon>Culex</taxon>
    </lineage>
</organism>
<keyword evidence="1" id="KW-0175">Coiled coil</keyword>
<name>A0ABD1CNI7_CULPP</name>
<comment type="caution">
    <text evidence="4">The sequence shown here is derived from an EMBL/GenBank/DDBJ whole genome shotgun (WGS) entry which is preliminary data.</text>
</comment>
<reference evidence="4 5" key="1">
    <citation type="submission" date="2024-05" db="EMBL/GenBank/DDBJ databases">
        <title>Culex pipiens pipiens assembly and annotation.</title>
        <authorList>
            <person name="Alout H."/>
            <person name="Durand T."/>
        </authorList>
    </citation>
    <scope>NUCLEOTIDE SEQUENCE [LARGE SCALE GENOMIC DNA]</scope>
    <source>
        <strain evidence="4">HA-2024</strain>
        <tissue evidence="4">Whole body</tissue>
    </source>
</reference>
<accession>A0ABD1CNI7</accession>
<evidence type="ECO:0000313" key="5">
    <source>
        <dbReference type="Proteomes" id="UP001562425"/>
    </source>
</evidence>